<dbReference type="PANTHER" id="PTHR12818">
    <property type="entry name" value="TRNA (ADENINE(37)-N6)-METHYLTRANSFERASE"/>
    <property type="match status" value="1"/>
</dbReference>
<evidence type="ECO:0000259" key="4">
    <source>
        <dbReference type="PROSITE" id="PS51668"/>
    </source>
</evidence>
<evidence type="ECO:0000313" key="6">
    <source>
        <dbReference type="Proteomes" id="UP000186931"/>
    </source>
</evidence>
<dbReference type="InterPro" id="IPR036413">
    <property type="entry name" value="YaeB-like_sf"/>
</dbReference>
<dbReference type="NCBIfam" id="TIGR00104">
    <property type="entry name" value="tRNA_TsaA"/>
    <property type="match status" value="1"/>
</dbReference>
<feature type="compositionally biased region" description="Polar residues" evidence="3">
    <location>
        <begin position="71"/>
        <end position="84"/>
    </location>
</feature>
<dbReference type="RefSeq" id="WP_034606831.1">
    <property type="nucleotide sequence ID" value="NZ_CP183897.1"/>
</dbReference>
<sequence>MKTDLKMPIIGFMHSPYREKFGIPRQPNLVQVESYIEMQAPYNDVLAFEGIEAFSHLWLIWQFHDNKNQTDTHQTLQKQQSPSFRAQVRPPRLGGNQKLGVFATRSMYRPAPIGLSVVQFKQVKKVGKSLRVYVTGADLLHGTPILDIKPYIQYSDAVPDAQSGYAQDEPIRKTVLWMDTAEAQKNQLLSAGVLQPQIAQELEQVLSLDPRPAYQDDAERIYTINFADFDVSFRVDQDAVHILNIVLITVD</sequence>
<comment type="caution">
    <text evidence="5">The sequence shown here is derived from an EMBL/GenBank/DDBJ whole genome shotgun (WGS) entry which is preliminary data.</text>
</comment>
<keyword evidence="5" id="KW-0489">Methyltransferase</keyword>
<dbReference type="PANTHER" id="PTHR12818:SF0">
    <property type="entry name" value="TRNA (ADENINE(37)-N6)-METHYLTRANSFERASE"/>
    <property type="match status" value="1"/>
</dbReference>
<dbReference type="InterPro" id="IPR041369">
    <property type="entry name" value="TrmO_C"/>
</dbReference>
<dbReference type="CDD" id="cd09281">
    <property type="entry name" value="UPF0066"/>
    <property type="match status" value="1"/>
</dbReference>
<reference evidence="5 6" key="1">
    <citation type="submission" date="2016-10" db="EMBL/GenBank/DDBJ databases">
        <title>Genome of airborne Acinetobacter sp. 5-2Ac02 in the hospital environment: Species near to Acinetobacter towneri.</title>
        <authorList>
            <person name="Barbosa B."/>
            <person name="Fernandez-Garcia L."/>
            <person name="Gato E."/>
            <person name="Leao R."/>
            <person name="Albano R."/>
            <person name="Fernandez B."/>
            <person name="Fernandez-Cuenca F."/>
            <person name="Marques E."/>
            <person name="Tomas M."/>
        </authorList>
    </citation>
    <scope>NUCLEOTIDE SEQUENCE [LARGE SCALE GENOMIC DNA]</scope>
    <source>
        <strain evidence="5 6">5-2Ac02</strain>
    </source>
</reference>
<dbReference type="Pfam" id="PF01980">
    <property type="entry name" value="TrmO_N"/>
    <property type="match status" value="1"/>
</dbReference>
<name>A0A1E8E5C9_9GAMM</name>
<dbReference type="Gene3D" id="3.30.2310.10">
    <property type="entry name" value="YaeB-like"/>
    <property type="match status" value="1"/>
</dbReference>
<keyword evidence="1" id="KW-0949">S-adenosyl-L-methionine</keyword>
<dbReference type="PROSITE" id="PS51668">
    <property type="entry name" value="TSAA_2"/>
    <property type="match status" value="1"/>
</dbReference>
<dbReference type="STRING" id="202956.BJN41_00905"/>
<dbReference type="AlphaFoldDB" id="A0A1E8E5C9"/>
<dbReference type="InterPro" id="IPR040372">
    <property type="entry name" value="YaeB-like"/>
</dbReference>
<dbReference type="GO" id="GO:0008168">
    <property type="term" value="F:methyltransferase activity"/>
    <property type="evidence" value="ECO:0007669"/>
    <property type="project" value="UniProtKB-KW"/>
</dbReference>
<dbReference type="InterPro" id="IPR036414">
    <property type="entry name" value="YaeB_N_sf"/>
</dbReference>
<evidence type="ECO:0000313" key="5">
    <source>
        <dbReference type="EMBL" id="OFE44716.1"/>
    </source>
</evidence>
<evidence type="ECO:0000256" key="3">
    <source>
        <dbReference type="SAM" id="MobiDB-lite"/>
    </source>
</evidence>
<dbReference type="EMBL" id="MKQS01000001">
    <property type="protein sequence ID" value="OFE44716.1"/>
    <property type="molecule type" value="Genomic_DNA"/>
</dbReference>
<dbReference type="SUPFAM" id="SSF118196">
    <property type="entry name" value="YaeB-like"/>
    <property type="match status" value="1"/>
</dbReference>
<keyword evidence="5" id="KW-0808">Transferase</keyword>
<dbReference type="InterPro" id="IPR023370">
    <property type="entry name" value="TrmO-like_N"/>
</dbReference>
<feature type="region of interest" description="Disordered" evidence="3">
    <location>
        <begin position="71"/>
        <end position="95"/>
    </location>
</feature>
<dbReference type="Proteomes" id="UP000186931">
    <property type="component" value="Unassembled WGS sequence"/>
</dbReference>
<dbReference type="GO" id="GO:0032259">
    <property type="term" value="P:methylation"/>
    <property type="evidence" value="ECO:0007669"/>
    <property type="project" value="UniProtKB-KW"/>
</dbReference>
<evidence type="ECO:0000256" key="2">
    <source>
        <dbReference type="ARBA" id="ARBA00033753"/>
    </source>
</evidence>
<dbReference type="eggNOG" id="COG1720">
    <property type="taxonomic scope" value="Bacteria"/>
</dbReference>
<protein>
    <submittedName>
        <fullName evidence="5">tRNA (N6-threonylcarbamoyladenosine(37)-N6)-methyltransferase TrmO</fullName>
    </submittedName>
</protein>
<gene>
    <name evidence="5" type="ORF">BJN41_00905</name>
</gene>
<proteinExistence type="inferred from homology"/>
<feature type="domain" description="TsaA-like" evidence="4">
    <location>
        <begin position="7"/>
        <end position="160"/>
    </location>
</feature>
<organism evidence="5 6">
    <name type="scientific">Acinetobacter towneri</name>
    <dbReference type="NCBI Taxonomy" id="202956"/>
    <lineage>
        <taxon>Bacteria</taxon>
        <taxon>Pseudomonadati</taxon>
        <taxon>Pseudomonadota</taxon>
        <taxon>Gammaproteobacteria</taxon>
        <taxon>Moraxellales</taxon>
        <taxon>Moraxellaceae</taxon>
        <taxon>Acinetobacter</taxon>
    </lineage>
</organism>
<dbReference type="Pfam" id="PF18389">
    <property type="entry name" value="TrmO_C"/>
    <property type="match status" value="1"/>
</dbReference>
<dbReference type="Gene3D" id="2.40.30.70">
    <property type="entry name" value="YaeB-like"/>
    <property type="match status" value="1"/>
</dbReference>
<comment type="similarity">
    <text evidence="2">Belongs to the tRNA methyltransferase O family.</text>
</comment>
<evidence type="ECO:0000256" key="1">
    <source>
        <dbReference type="ARBA" id="ARBA00022691"/>
    </source>
</evidence>
<accession>A0A1E8E5C9</accession>